<evidence type="ECO:0000313" key="11">
    <source>
        <dbReference type="Proteomes" id="UP000015453"/>
    </source>
</evidence>
<dbReference type="InterPro" id="IPR027806">
    <property type="entry name" value="HARBI1_dom"/>
</dbReference>
<evidence type="ECO:0000313" key="10">
    <source>
        <dbReference type="EMBL" id="EPS62188.1"/>
    </source>
</evidence>
<comment type="cofactor">
    <cofactor evidence="1">
        <name>a divalent metal cation</name>
        <dbReference type="ChEBI" id="CHEBI:60240"/>
    </cofactor>
</comment>
<feature type="region of interest" description="Disordered" evidence="8">
    <location>
        <begin position="1"/>
        <end position="28"/>
    </location>
</feature>
<dbReference type="PANTHER" id="PTHR22930">
    <property type="match status" value="1"/>
</dbReference>
<comment type="similarity">
    <text evidence="3">Belongs to the HARBI1 family.</text>
</comment>
<accession>S8DH80</accession>
<dbReference type="InterPro" id="IPR045249">
    <property type="entry name" value="HARBI1-like"/>
</dbReference>
<dbReference type="GO" id="GO:0005634">
    <property type="term" value="C:nucleus"/>
    <property type="evidence" value="ECO:0007669"/>
    <property type="project" value="UniProtKB-SubCell"/>
</dbReference>
<dbReference type="OrthoDB" id="2668416at2759"/>
<dbReference type="PANTHER" id="PTHR22930:SF291">
    <property type="entry name" value="EXPRESSED PROTEIN"/>
    <property type="match status" value="1"/>
</dbReference>
<keyword evidence="11" id="KW-1185">Reference proteome</keyword>
<gene>
    <name evidence="10" type="ORF">M569_12603</name>
</gene>
<keyword evidence="5" id="KW-0479">Metal-binding</keyword>
<proteinExistence type="inferred from homology"/>
<dbReference type="GO" id="GO:0016787">
    <property type="term" value="F:hydrolase activity"/>
    <property type="evidence" value="ECO:0007669"/>
    <property type="project" value="UniProtKB-KW"/>
</dbReference>
<feature type="domain" description="DDE Tnp4" evidence="9">
    <location>
        <begin position="173"/>
        <end position="343"/>
    </location>
</feature>
<keyword evidence="4" id="KW-0540">Nuclease</keyword>
<feature type="compositionally biased region" description="Basic residues" evidence="8">
    <location>
        <begin position="1"/>
        <end position="13"/>
    </location>
</feature>
<keyword evidence="7" id="KW-0539">Nucleus</keyword>
<evidence type="ECO:0000256" key="7">
    <source>
        <dbReference type="ARBA" id="ARBA00023242"/>
    </source>
</evidence>
<evidence type="ECO:0000256" key="1">
    <source>
        <dbReference type="ARBA" id="ARBA00001968"/>
    </source>
</evidence>
<keyword evidence="6" id="KW-0378">Hydrolase</keyword>
<reference evidence="10 11" key="1">
    <citation type="journal article" date="2013" name="BMC Genomics">
        <title>The miniature genome of a carnivorous plant Genlisea aurea contains a low number of genes and short non-coding sequences.</title>
        <authorList>
            <person name="Leushkin E.V."/>
            <person name="Sutormin R.A."/>
            <person name="Nabieva E.R."/>
            <person name="Penin A.A."/>
            <person name="Kondrashov A.S."/>
            <person name="Logacheva M.D."/>
        </authorList>
    </citation>
    <scope>NUCLEOTIDE SEQUENCE [LARGE SCALE GENOMIC DNA]</scope>
</reference>
<evidence type="ECO:0000256" key="8">
    <source>
        <dbReference type="SAM" id="MobiDB-lite"/>
    </source>
</evidence>
<sequence length="391" mass="43649">MGPIRNNKKRKVEKKADENNNNNSAVVSGSSSEDFAELWDVFSMTLAGVSSSLRASDEFGSGFRMSRTCFDYISELVKDHMMAKTHFAFSNGKLMSLNDQVALALTRLGSGNSLISIGGSFGAHHSTVSQITWRFIEAVEEHGLRHLQWPHSTSEIKRRFEAAAGLPNCCGAIDTTHITMLLTSSDQESETWLDRKQSHSMILQAVVGPDMRFLNVVAGWPGKMDDASVLRSSDFFKQCQNGKKLNGPKIRLSEGAEEEEELGEYLVGDSGFPLLPWLMTPFRGDGLSEGEAAFNGRVVETHAVAKRALSRLKRVWRMIQGEMWRPDKHKLPRFILACCILHNILIEIDGGDGFDDEEEPEHDPGYKHLVCDAFDKAALVLRDKLCMHFSR</sequence>
<evidence type="ECO:0000256" key="3">
    <source>
        <dbReference type="ARBA" id="ARBA00006958"/>
    </source>
</evidence>
<feature type="compositionally biased region" description="Low complexity" evidence="8">
    <location>
        <begin position="19"/>
        <end position="28"/>
    </location>
</feature>
<evidence type="ECO:0000259" key="9">
    <source>
        <dbReference type="Pfam" id="PF13359"/>
    </source>
</evidence>
<evidence type="ECO:0000256" key="2">
    <source>
        <dbReference type="ARBA" id="ARBA00004123"/>
    </source>
</evidence>
<dbReference type="AlphaFoldDB" id="S8DH80"/>
<organism evidence="10 11">
    <name type="scientific">Genlisea aurea</name>
    <dbReference type="NCBI Taxonomy" id="192259"/>
    <lineage>
        <taxon>Eukaryota</taxon>
        <taxon>Viridiplantae</taxon>
        <taxon>Streptophyta</taxon>
        <taxon>Embryophyta</taxon>
        <taxon>Tracheophyta</taxon>
        <taxon>Spermatophyta</taxon>
        <taxon>Magnoliopsida</taxon>
        <taxon>eudicotyledons</taxon>
        <taxon>Gunneridae</taxon>
        <taxon>Pentapetalae</taxon>
        <taxon>asterids</taxon>
        <taxon>lamiids</taxon>
        <taxon>Lamiales</taxon>
        <taxon>Lentibulariaceae</taxon>
        <taxon>Genlisea</taxon>
    </lineage>
</organism>
<evidence type="ECO:0000256" key="5">
    <source>
        <dbReference type="ARBA" id="ARBA00022723"/>
    </source>
</evidence>
<dbReference type="GO" id="GO:0004518">
    <property type="term" value="F:nuclease activity"/>
    <property type="evidence" value="ECO:0007669"/>
    <property type="project" value="UniProtKB-KW"/>
</dbReference>
<evidence type="ECO:0000256" key="4">
    <source>
        <dbReference type="ARBA" id="ARBA00022722"/>
    </source>
</evidence>
<dbReference type="GO" id="GO:0046872">
    <property type="term" value="F:metal ion binding"/>
    <property type="evidence" value="ECO:0007669"/>
    <property type="project" value="UniProtKB-KW"/>
</dbReference>
<name>S8DH80_9LAMI</name>
<dbReference type="Pfam" id="PF13359">
    <property type="entry name" value="DDE_Tnp_4"/>
    <property type="match status" value="1"/>
</dbReference>
<protein>
    <recommendedName>
        <fullName evidence="9">DDE Tnp4 domain-containing protein</fullName>
    </recommendedName>
</protein>
<dbReference type="Proteomes" id="UP000015453">
    <property type="component" value="Unassembled WGS sequence"/>
</dbReference>
<comment type="caution">
    <text evidence="10">The sequence shown here is derived from an EMBL/GenBank/DDBJ whole genome shotgun (WGS) entry which is preliminary data.</text>
</comment>
<comment type="subcellular location">
    <subcellularLocation>
        <location evidence="2">Nucleus</location>
    </subcellularLocation>
</comment>
<evidence type="ECO:0000256" key="6">
    <source>
        <dbReference type="ARBA" id="ARBA00022801"/>
    </source>
</evidence>
<dbReference type="EMBL" id="AUSU01006325">
    <property type="protein sequence ID" value="EPS62188.1"/>
    <property type="molecule type" value="Genomic_DNA"/>
</dbReference>